<dbReference type="RefSeq" id="WP_343062554.1">
    <property type="nucleotide sequence ID" value="NZ_JACCFM010000001.1"/>
</dbReference>
<feature type="transmembrane region" description="Helical" evidence="2">
    <location>
        <begin position="358"/>
        <end position="385"/>
    </location>
</feature>
<dbReference type="EMBL" id="JACCFM010000001">
    <property type="protein sequence ID" value="NYJ20395.1"/>
    <property type="molecule type" value="Genomic_DNA"/>
</dbReference>
<feature type="region of interest" description="Disordered" evidence="1">
    <location>
        <begin position="41"/>
        <end position="61"/>
    </location>
</feature>
<dbReference type="PANTHER" id="PTHR35007">
    <property type="entry name" value="INTEGRAL MEMBRANE PROTEIN-RELATED"/>
    <property type="match status" value="1"/>
</dbReference>
<dbReference type="AlphaFoldDB" id="A0A7Z0EFR0"/>
<feature type="transmembrane region" description="Helical" evidence="2">
    <location>
        <begin position="184"/>
        <end position="201"/>
    </location>
</feature>
<dbReference type="Proteomes" id="UP000537260">
    <property type="component" value="Unassembled WGS sequence"/>
</dbReference>
<comment type="caution">
    <text evidence="3">The sequence shown here is derived from an EMBL/GenBank/DDBJ whole genome shotgun (WGS) entry which is preliminary data.</text>
</comment>
<gene>
    <name evidence="3" type="ORF">HNR05_002186</name>
</gene>
<keyword evidence="2" id="KW-0812">Transmembrane</keyword>
<evidence type="ECO:0000313" key="3">
    <source>
        <dbReference type="EMBL" id="NYJ20395.1"/>
    </source>
</evidence>
<evidence type="ECO:0000256" key="2">
    <source>
        <dbReference type="SAM" id="Phobius"/>
    </source>
</evidence>
<reference evidence="3 4" key="1">
    <citation type="submission" date="2020-07" db="EMBL/GenBank/DDBJ databases">
        <title>Sequencing the genomes of 1000 actinobacteria strains.</title>
        <authorList>
            <person name="Klenk H.-P."/>
        </authorList>
    </citation>
    <scope>NUCLEOTIDE SEQUENCE [LARGE SCALE GENOMIC DNA]</scope>
    <source>
        <strain evidence="3 4">LI1</strain>
    </source>
</reference>
<evidence type="ECO:0000256" key="1">
    <source>
        <dbReference type="SAM" id="MobiDB-lite"/>
    </source>
</evidence>
<feature type="transmembrane region" description="Helical" evidence="2">
    <location>
        <begin position="207"/>
        <end position="228"/>
    </location>
</feature>
<accession>A0A7Z0EFR0</accession>
<keyword evidence="4" id="KW-1185">Reference proteome</keyword>
<evidence type="ECO:0000313" key="4">
    <source>
        <dbReference type="Proteomes" id="UP000537260"/>
    </source>
</evidence>
<proteinExistence type="predicted"/>
<keyword evidence="2" id="KW-1133">Transmembrane helix</keyword>
<sequence>MSALEEVAQVAERVAVLLSAGVSPARAWGYLLPVDHVGGHQAVGESNEGERDAGNPGIGEPGVGEFAVGELDLRMPSSRIPGRPHRQRPSAQAEARTERIIRAAAFAGLRGESAADAIAFEARSRDNREREAWLCLAAAWSVATEAGAPLAGCLRDLAQAFRHIGQLHRDLDVAVAGPAATARMVMVLPIIGILFGTVMGFDTLRTLFLTVPGVLCLGVGALLLVLAARWNRRLLRSARAQSVAPGLELDLTAIALAGGGSIDGARALVAVAQRRFLSGNDEPPSTATTTTDAVAVARSGTGSRIESDSEPGSESDGLRDSVLDLAERAGVPAAELLRSEAEQLRRQARSEGQQRAEALAVTLMIPLGVCVLPAFMLVGVMPLLLGVLSSTLSTL</sequence>
<organism evidence="3 4">
    <name type="scientific">Glaciibacter psychrotolerans</name>
    <dbReference type="NCBI Taxonomy" id="670054"/>
    <lineage>
        <taxon>Bacteria</taxon>
        <taxon>Bacillati</taxon>
        <taxon>Actinomycetota</taxon>
        <taxon>Actinomycetes</taxon>
        <taxon>Micrococcales</taxon>
        <taxon>Microbacteriaceae</taxon>
        <taxon>Glaciibacter</taxon>
    </lineage>
</organism>
<keyword evidence="2" id="KW-0472">Membrane</keyword>
<protein>
    <submittedName>
        <fullName evidence="3">Tight adherence protein B</fullName>
    </submittedName>
</protein>
<dbReference type="PANTHER" id="PTHR35007:SF4">
    <property type="entry name" value="CONSERVED TRANSMEMBRANE PROTEIN-RELATED"/>
    <property type="match status" value="1"/>
</dbReference>
<feature type="region of interest" description="Disordered" evidence="1">
    <location>
        <begin position="279"/>
        <end position="319"/>
    </location>
</feature>
<feature type="compositionally biased region" description="Low complexity" evidence="1">
    <location>
        <begin position="286"/>
        <end position="297"/>
    </location>
</feature>
<name>A0A7Z0EFR0_9MICO</name>